<evidence type="ECO:0000256" key="1">
    <source>
        <dbReference type="SAM" id="MobiDB-lite"/>
    </source>
</evidence>
<feature type="compositionally biased region" description="Polar residues" evidence="1">
    <location>
        <begin position="55"/>
        <end position="68"/>
    </location>
</feature>
<evidence type="ECO:0000313" key="4">
    <source>
        <dbReference type="Proteomes" id="UP001597036"/>
    </source>
</evidence>
<name>A0ABW2Y4M9_9BIFI</name>
<accession>A0ABW2Y4M9</accession>
<gene>
    <name evidence="3" type="ORF">ACFQY8_02845</name>
</gene>
<reference evidence="4" key="1">
    <citation type="journal article" date="2019" name="Int. J. Syst. Evol. Microbiol.">
        <title>The Global Catalogue of Microorganisms (GCM) 10K type strain sequencing project: providing services to taxonomists for standard genome sequencing and annotation.</title>
        <authorList>
            <consortium name="The Broad Institute Genomics Platform"/>
            <consortium name="The Broad Institute Genome Sequencing Center for Infectious Disease"/>
            <person name="Wu L."/>
            <person name="Ma J."/>
        </authorList>
    </citation>
    <scope>NUCLEOTIDE SEQUENCE [LARGE SCALE GENOMIC DNA]</scope>
    <source>
        <strain evidence="4">CCM 8604</strain>
    </source>
</reference>
<feature type="compositionally biased region" description="Polar residues" evidence="1">
    <location>
        <begin position="84"/>
        <end position="98"/>
    </location>
</feature>
<protein>
    <submittedName>
        <fullName evidence="3">FMN-binding protein</fullName>
    </submittedName>
</protein>
<feature type="compositionally biased region" description="Polar residues" evidence="1">
    <location>
        <begin position="1"/>
        <end position="17"/>
    </location>
</feature>
<evidence type="ECO:0000259" key="2">
    <source>
        <dbReference type="SMART" id="SM00900"/>
    </source>
</evidence>
<comment type="caution">
    <text evidence="3">The sequence shown here is derived from an EMBL/GenBank/DDBJ whole genome shotgun (WGS) entry which is preliminary data.</text>
</comment>
<dbReference type="SMART" id="SM00900">
    <property type="entry name" value="FMN_bind"/>
    <property type="match status" value="1"/>
</dbReference>
<feature type="domain" description="FMN-binding" evidence="2">
    <location>
        <begin position="116"/>
        <end position="194"/>
    </location>
</feature>
<proteinExistence type="predicted"/>
<keyword evidence="4" id="KW-1185">Reference proteome</keyword>
<sequence length="203" mass="21029">MMSNSVLVNTQVSTRVSMSEKTRPAEATIGVKAGALAAVTVLATGTLLAGCGSQSAPAAGNNTDLQSNSTQSDTSTHDKDSSSAPSNTMKFPAASQDTGTYKDGTYHVTGGYGINAKNQLSVDLTVSDGKISDVRVEPETDNAISKKYGEKFVQQIRSEVVGKDLKGMNVDIVAGASWTTQAFNQALTNIRGEAAATTETSGQ</sequence>
<evidence type="ECO:0000313" key="3">
    <source>
        <dbReference type="EMBL" id="MFD0704688.1"/>
    </source>
</evidence>
<feature type="region of interest" description="Disordered" evidence="1">
    <location>
        <begin position="1"/>
        <end position="23"/>
    </location>
</feature>
<feature type="region of interest" description="Disordered" evidence="1">
    <location>
        <begin position="55"/>
        <end position="98"/>
    </location>
</feature>
<dbReference type="Gene3D" id="3.90.1010.20">
    <property type="match status" value="1"/>
</dbReference>
<organism evidence="3 4">
    <name type="scientific">Alloscardovia venturai</name>
    <dbReference type="NCBI Taxonomy" id="1769421"/>
    <lineage>
        <taxon>Bacteria</taxon>
        <taxon>Bacillati</taxon>
        <taxon>Actinomycetota</taxon>
        <taxon>Actinomycetes</taxon>
        <taxon>Bifidobacteriales</taxon>
        <taxon>Bifidobacteriaceae</taxon>
        <taxon>Alloscardovia</taxon>
    </lineage>
</organism>
<dbReference type="Proteomes" id="UP001597036">
    <property type="component" value="Unassembled WGS sequence"/>
</dbReference>
<dbReference type="InterPro" id="IPR007329">
    <property type="entry name" value="FMN-bd"/>
</dbReference>
<dbReference type="EMBL" id="JBHTHQ010000013">
    <property type="protein sequence ID" value="MFD0704688.1"/>
    <property type="molecule type" value="Genomic_DNA"/>
</dbReference>
<dbReference type="Pfam" id="PF04205">
    <property type="entry name" value="FMN_bind"/>
    <property type="match status" value="1"/>
</dbReference>